<dbReference type="AlphaFoldDB" id="A0A0N4XIT1"/>
<evidence type="ECO:0000313" key="4">
    <source>
        <dbReference type="WBParaSite" id="NBR_0000243301-mRNA-1"/>
    </source>
</evidence>
<evidence type="ECO:0000256" key="1">
    <source>
        <dbReference type="SAM" id="Phobius"/>
    </source>
</evidence>
<evidence type="ECO:0000313" key="2">
    <source>
        <dbReference type="EMBL" id="VDL66023.1"/>
    </source>
</evidence>
<sequence length="108" mass="12345">MNVLEWSDEEVHDWLRQFSLLLDDVVQKGSRSTREDIVELLMAITSFNEGLQQSGRFTQNVTTLKVAQELLSAALVQHDRNVSIQLFCFCITIVIFIVGARGTGKRRY</sequence>
<reference evidence="2 3" key="2">
    <citation type="submission" date="2018-11" db="EMBL/GenBank/DDBJ databases">
        <authorList>
            <consortium name="Pathogen Informatics"/>
        </authorList>
    </citation>
    <scope>NUCLEOTIDE SEQUENCE [LARGE SCALE GENOMIC DNA]</scope>
</reference>
<dbReference type="EMBL" id="UYSL01002779">
    <property type="protein sequence ID" value="VDL66023.1"/>
    <property type="molecule type" value="Genomic_DNA"/>
</dbReference>
<organism evidence="4">
    <name type="scientific">Nippostrongylus brasiliensis</name>
    <name type="common">Rat hookworm</name>
    <dbReference type="NCBI Taxonomy" id="27835"/>
    <lineage>
        <taxon>Eukaryota</taxon>
        <taxon>Metazoa</taxon>
        <taxon>Ecdysozoa</taxon>
        <taxon>Nematoda</taxon>
        <taxon>Chromadorea</taxon>
        <taxon>Rhabditida</taxon>
        <taxon>Rhabditina</taxon>
        <taxon>Rhabditomorpha</taxon>
        <taxon>Strongyloidea</taxon>
        <taxon>Heligmosomidae</taxon>
        <taxon>Nippostrongylus</taxon>
    </lineage>
</organism>
<gene>
    <name evidence="2" type="ORF">NBR_LOCUS2434</name>
</gene>
<name>A0A0N4XIT1_NIPBR</name>
<evidence type="ECO:0000313" key="3">
    <source>
        <dbReference type="Proteomes" id="UP000271162"/>
    </source>
</evidence>
<proteinExistence type="predicted"/>
<keyword evidence="1" id="KW-0472">Membrane</keyword>
<keyword evidence="1" id="KW-1133">Transmembrane helix</keyword>
<dbReference type="WBParaSite" id="NBR_0000243301-mRNA-1">
    <property type="protein sequence ID" value="NBR_0000243301-mRNA-1"/>
    <property type="gene ID" value="NBR_0000243301"/>
</dbReference>
<dbReference type="Proteomes" id="UP000271162">
    <property type="component" value="Unassembled WGS sequence"/>
</dbReference>
<feature type="transmembrane region" description="Helical" evidence="1">
    <location>
        <begin position="82"/>
        <end position="100"/>
    </location>
</feature>
<keyword evidence="3" id="KW-1185">Reference proteome</keyword>
<accession>A0A0N4XIT1</accession>
<keyword evidence="1" id="KW-0812">Transmembrane</keyword>
<reference evidence="4" key="1">
    <citation type="submission" date="2017-02" db="UniProtKB">
        <authorList>
            <consortium name="WormBaseParasite"/>
        </authorList>
    </citation>
    <scope>IDENTIFICATION</scope>
</reference>
<protein>
    <submittedName>
        <fullName evidence="4">Dystrophin</fullName>
    </submittedName>
</protein>